<dbReference type="GO" id="GO:0071562">
    <property type="term" value="P:nucleus-vacuole junction assembly"/>
    <property type="evidence" value="ECO:0007669"/>
    <property type="project" value="InterPro"/>
</dbReference>
<keyword evidence="5" id="KW-0472">Membrane</keyword>
<reference evidence="8" key="1">
    <citation type="submission" date="2022-10" db="EMBL/GenBank/DDBJ databases">
        <authorList>
            <person name="Chen Y."/>
            <person name="Dougan E. K."/>
            <person name="Chan C."/>
            <person name="Rhodes N."/>
            <person name="Thang M."/>
        </authorList>
    </citation>
    <scope>NUCLEOTIDE SEQUENCE</scope>
</reference>
<comment type="subcellular location">
    <subcellularLocation>
        <location evidence="1">Vacuole membrane</location>
        <topology evidence="1">Lipid-anchor</topology>
    </subcellularLocation>
</comment>
<evidence type="ECO:0000313" key="9">
    <source>
        <dbReference type="EMBL" id="CAL1140461.1"/>
    </source>
</evidence>
<evidence type="ECO:0000313" key="10">
    <source>
        <dbReference type="Proteomes" id="UP001152797"/>
    </source>
</evidence>
<dbReference type="PANTHER" id="PTHR47249">
    <property type="entry name" value="VACUOLAR PROTEIN 8"/>
    <property type="match status" value="1"/>
</dbReference>
<keyword evidence="3" id="KW-0926">Vacuole</keyword>
<dbReference type="InterPro" id="IPR000225">
    <property type="entry name" value="Armadillo"/>
</dbReference>
<evidence type="ECO:0000256" key="4">
    <source>
        <dbReference type="ARBA" id="ARBA00022737"/>
    </source>
</evidence>
<dbReference type="GO" id="GO:0043495">
    <property type="term" value="F:protein-membrane adaptor activity"/>
    <property type="evidence" value="ECO:0007669"/>
    <property type="project" value="InterPro"/>
</dbReference>
<dbReference type="AlphaFoldDB" id="A0A9P1CB73"/>
<proteinExistence type="inferred from homology"/>
<name>A0A9P1CB73_9DINO</name>
<dbReference type="InterPro" id="IPR045156">
    <property type="entry name" value="Vac8"/>
</dbReference>
<dbReference type="PANTHER" id="PTHR47249:SF1">
    <property type="entry name" value="VACUOLAR PROTEIN 8"/>
    <property type="match status" value="1"/>
</dbReference>
<dbReference type="InterPro" id="IPR016024">
    <property type="entry name" value="ARM-type_fold"/>
</dbReference>
<dbReference type="SUPFAM" id="SSF48371">
    <property type="entry name" value="ARM repeat"/>
    <property type="match status" value="1"/>
</dbReference>
<dbReference type="InterPro" id="IPR011989">
    <property type="entry name" value="ARM-like"/>
</dbReference>
<dbReference type="EMBL" id="CAMXCT010001132">
    <property type="protein sequence ID" value="CAI3987086.1"/>
    <property type="molecule type" value="Genomic_DNA"/>
</dbReference>
<dbReference type="SMART" id="SM00185">
    <property type="entry name" value="ARM"/>
    <property type="match status" value="3"/>
</dbReference>
<reference evidence="9" key="2">
    <citation type="submission" date="2024-04" db="EMBL/GenBank/DDBJ databases">
        <authorList>
            <person name="Chen Y."/>
            <person name="Shah S."/>
            <person name="Dougan E. K."/>
            <person name="Thang M."/>
            <person name="Chan C."/>
        </authorList>
    </citation>
    <scope>NUCLEOTIDE SEQUENCE [LARGE SCALE GENOMIC DNA]</scope>
</reference>
<dbReference type="Proteomes" id="UP001152797">
    <property type="component" value="Unassembled WGS sequence"/>
</dbReference>
<sequence length="381" mass="40272">MERTSSKVLASKGDAVSRALASLSSHPDQRVQAIRTLESLAENAQVRSSIIAFGGAKMLVGLLVRPNDQVLPFEKIRIANTLASLAASPPCRAVIINADSIPQLIRLLGIPEAQAAAITALLALAPQKGSRGLMATGALEVIAHSFKQADNFEEQTRLCQLLASILEGESVQERMPRVLAVVESPETVTGVIGLLSSSAEGILQAAAAVALICCDNNLRVHLMEAGALTALKKLLTHDDPAVVEQALEAIAAVVTLDRGDGQGGQSGLCATLDMEEMLSGEVALVVRQLQGATEEIRCAASHVIFRLAARGDIEIPLRAAEPLPALVSLIRVGKARTRAWAASALRLLSTTSEARETVTQSVPMEVEGREKLLAKIRTLCF</sequence>
<comment type="similarity">
    <text evidence="2">Belongs to the beta-catenin family.</text>
</comment>
<dbReference type="OrthoDB" id="434257at2759"/>
<evidence type="ECO:0000256" key="2">
    <source>
        <dbReference type="ARBA" id="ARBA00005462"/>
    </source>
</evidence>
<dbReference type="GO" id="GO:0005774">
    <property type="term" value="C:vacuolar membrane"/>
    <property type="evidence" value="ECO:0007669"/>
    <property type="project" value="UniProtKB-SubCell"/>
</dbReference>
<gene>
    <name evidence="8" type="ORF">C1SCF055_LOCUS14386</name>
</gene>
<evidence type="ECO:0000256" key="7">
    <source>
        <dbReference type="ARBA" id="ARBA00026209"/>
    </source>
</evidence>
<protein>
    <recommendedName>
        <fullName evidence="7">Vacuolar protein 8</fullName>
    </recommendedName>
</protein>
<evidence type="ECO:0000313" key="8">
    <source>
        <dbReference type="EMBL" id="CAI3987086.1"/>
    </source>
</evidence>
<keyword evidence="4" id="KW-0677">Repeat</keyword>
<organism evidence="8">
    <name type="scientific">Cladocopium goreaui</name>
    <dbReference type="NCBI Taxonomy" id="2562237"/>
    <lineage>
        <taxon>Eukaryota</taxon>
        <taxon>Sar</taxon>
        <taxon>Alveolata</taxon>
        <taxon>Dinophyceae</taxon>
        <taxon>Suessiales</taxon>
        <taxon>Symbiodiniaceae</taxon>
        <taxon>Cladocopium</taxon>
    </lineage>
</organism>
<evidence type="ECO:0000256" key="3">
    <source>
        <dbReference type="ARBA" id="ARBA00022554"/>
    </source>
</evidence>
<evidence type="ECO:0000256" key="5">
    <source>
        <dbReference type="ARBA" id="ARBA00023136"/>
    </source>
</evidence>
<evidence type="ECO:0000256" key="6">
    <source>
        <dbReference type="ARBA" id="ARBA00023288"/>
    </source>
</evidence>
<comment type="caution">
    <text evidence="8">The sequence shown here is derived from an EMBL/GenBank/DDBJ whole genome shotgun (WGS) entry which is preliminary data.</text>
</comment>
<evidence type="ECO:0000256" key="1">
    <source>
        <dbReference type="ARBA" id="ARBA00004592"/>
    </source>
</evidence>
<accession>A0A9P1CB73</accession>
<keyword evidence="6" id="KW-0449">Lipoprotein</keyword>
<keyword evidence="10" id="KW-1185">Reference proteome</keyword>
<dbReference type="EMBL" id="CAMXCT030001132">
    <property type="protein sequence ID" value="CAL4774398.1"/>
    <property type="molecule type" value="Genomic_DNA"/>
</dbReference>
<dbReference type="EMBL" id="CAMXCT020001132">
    <property type="protein sequence ID" value="CAL1140461.1"/>
    <property type="molecule type" value="Genomic_DNA"/>
</dbReference>
<dbReference type="Gene3D" id="1.25.10.10">
    <property type="entry name" value="Leucine-rich Repeat Variant"/>
    <property type="match status" value="3"/>
</dbReference>